<dbReference type="EMBL" id="JAULSN010000003">
    <property type="protein sequence ID" value="KAK3376571.1"/>
    <property type="molecule type" value="Genomic_DNA"/>
</dbReference>
<evidence type="ECO:0000313" key="1">
    <source>
        <dbReference type="EMBL" id="KAK3376571.1"/>
    </source>
</evidence>
<accession>A0AAE0NA98</accession>
<evidence type="ECO:0000313" key="2">
    <source>
        <dbReference type="Proteomes" id="UP001287356"/>
    </source>
</evidence>
<comment type="caution">
    <text evidence="1">The sequence shown here is derived from an EMBL/GenBank/DDBJ whole genome shotgun (WGS) entry which is preliminary data.</text>
</comment>
<organism evidence="1 2">
    <name type="scientific">Lasiosphaeria ovina</name>
    <dbReference type="NCBI Taxonomy" id="92902"/>
    <lineage>
        <taxon>Eukaryota</taxon>
        <taxon>Fungi</taxon>
        <taxon>Dikarya</taxon>
        <taxon>Ascomycota</taxon>
        <taxon>Pezizomycotina</taxon>
        <taxon>Sordariomycetes</taxon>
        <taxon>Sordariomycetidae</taxon>
        <taxon>Sordariales</taxon>
        <taxon>Lasiosphaeriaceae</taxon>
        <taxon>Lasiosphaeria</taxon>
    </lineage>
</organism>
<sequence>MSMSYEEAAQEIKRLQEENRGLHQAFATAANAAATNNNHRRLEFPEPPRYNAFLTGDALTWFEPIQRDHLEKGPKYCSADTAATFNHYDNFEAKLKTAFAPDYAARFQQISSRLNWNGGPKMVAFHRGLEDEIKGELAK</sequence>
<reference evidence="1" key="2">
    <citation type="submission" date="2023-06" db="EMBL/GenBank/DDBJ databases">
        <authorList>
            <consortium name="Lawrence Berkeley National Laboratory"/>
            <person name="Haridas S."/>
            <person name="Hensen N."/>
            <person name="Bonometti L."/>
            <person name="Westerberg I."/>
            <person name="Brannstrom I.O."/>
            <person name="Guillou S."/>
            <person name="Cros-Aarteil S."/>
            <person name="Calhoun S."/>
            <person name="Kuo A."/>
            <person name="Mondo S."/>
            <person name="Pangilinan J."/>
            <person name="Riley R."/>
            <person name="Labutti K."/>
            <person name="Andreopoulos B."/>
            <person name="Lipzen A."/>
            <person name="Chen C."/>
            <person name="Yanf M."/>
            <person name="Daum C."/>
            <person name="Ng V."/>
            <person name="Clum A."/>
            <person name="Steindorff A."/>
            <person name="Ohm R."/>
            <person name="Martin F."/>
            <person name="Silar P."/>
            <person name="Natvig D."/>
            <person name="Lalanne C."/>
            <person name="Gautier V."/>
            <person name="Ament-Velasquez S.L."/>
            <person name="Kruys A."/>
            <person name="Hutchinson M.I."/>
            <person name="Powell A.J."/>
            <person name="Barry K."/>
            <person name="Miller A.N."/>
            <person name="Grigoriev I.V."/>
            <person name="Debuchy R."/>
            <person name="Gladieux P."/>
            <person name="Thoren M.H."/>
            <person name="Johannesson H."/>
        </authorList>
    </citation>
    <scope>NUCLEOTIDE SEQUENCE</scope>
    <source>
        <strain evidence="1">CBS 958.72</strain>
    </source>
</reference>
<reference evidence="1" key="1">
    <citation type="journal article" date="2023" name="Mol. Phylogenet. Evol.">
        <title>Genome-scale phylogeny and comparative genomics of the fungal order Sordariales.</title>
        <authorList>
            <person name="Hensen N."/>
            <person name="Bonometti L."/>
            <person name="Westerberg I."/>
            <person name="Brannstrom I.O."/>
            <person name="Guillou S."/>
            <person name="Cros-Aarteil S."/>
            <person name="Calhoun S."/>
            <person name="Haridas S."/>
            <person name="Kuo A."/>
            <person name="Mondo S."/>
            <person name="Pangilinan J."/>
            <person name="Riley R."/>
            <person name="LaButti K."/>
            <person name="Andreopoulos B."/>
            <person name="Lipzen A."/>
            <person name="Chen C."/>
            <person name="Yan M."/>
            <person name="Daum C."/>
            <person name="Ng V."/>
            <person name="Clum A."/>
            <person name="Steindorff A."/>
            <person name="Ohm R.A."/>
            <person name="Martin F."/>
            <person name="Silar P."/>
            <person name="Natvig D.O."/>
            <person name="Lalanne C."/>
            <person name="Gautier V."/>
            <person name="Ament-Velasquez S.L."/>
            <person name="Kruys A."/>
            <person name="Hutchinson M.I."/>
            <person name="Powell A.J."/>
            <person name="Barry K."/>
            <person name="Miller A.N."/>
            <person name="Grigoriev I.V."/>
            <person name="Debuchy R."/>
            <person name="Gladieux P."/>
            <person name="Hiltunen Thoren M."/>
            <person name="Johannesson H."/>
        </authorList>
    </citation>
    <scope>NUCLEOTIDE SEQUENCE</scope>
    <source>
        <strain evidence="1">CBS 958.72</strain>
    </source>
</reference>
<evidence type="ECO:0008006" key="3">
    <source>
        <dbReference type="Google" id="ProtNLM"/>
    </source>
</evidence>
<keyword evidence="2" id="KW-1185">Reference proteome</keyword>
<proteinExistence type="predicted"/>
<dbReference type="AlphaFoldDB" id="A0AAE0NA98"/>
<gene>
    <name evidence="1" type="ORF">B0T24DRAFT_700236</name>
</gene>
<protein>
    <recommendedName>
        <fullName evidence="3">Retrotransposon gag domain-containing protein</fullName>
    </recommendedName>
</protein>
<dbReference type="Proteomes" id="UP001287356">
    <property type="component" value="Unassembled WGS sequence"/>
</dbReference>
<name>A0AAE0NA98_9PEZI</name>